<keyword evidence="3" id="KW-1185">Reference proteome</keyword>
<dbReference type="RefSeq" id="WP_012065013.1">
    <property type="nucleotide sequence ID" value="NC_009633.1"/>
</dbReference>
<dbReference type="OrthoDB" id="6731289at2"/>
<evidence type="ECO:0000313" key="2">
    <source>
        <dbReference type="EMBL" id="ABR50062.1"/>
    </source>
</evidence>
<dbReference type="AlphaFoldDB" id="A6TV44"/>
<proteinExistence type="predicted"/>
<accession>A6TV44</accession>
<dbReference type="Proteomes" id="UP000001572">
    <property type="component" value="Chromosome"/>
</dbReference>
<reference evidence="3" key="1">
    <citation type="journal article" date="2016" name="Genome Announc.">
        <title>Complete genome sequence of Alkaliphilus metalliredigens strain QYMF, an alkaliphilic and metal-reducing bacterium isolated from borax-contaminated leachate ponds.</title>
        <authorList>
            <person name="Hwang C."/>
            <person name="Copeland A."/>
            <person name="Lucas S."/>
            <person name="Lapidus A."/>
            <person name="Barry K."/>
            <person name="Detter J.C."/>
            <person name="Glavina Del Rio T."/>
            <person name="Hammon N."/>
            <person name="Israni S."/>
            <person name="Dalin E."/>
            <person name="Tice H."/>
            <person name="Pitluck S."/>
            <person name="Chertkov O."/>
            <person name="Brettin T."/>
            <person name="Bruce D."/>
            <person name="Han C."/>
            <person name="Schmutz J."/>
            <person name="Larimer F."/>
            <person name="Land M.L."/>
            <person name="Hauser L."/>
            <person name="Kyrpides N."/>
            <person name="Mikhailova N."/>
            <person name="Ye Q."/>
            <person name="Zhou J."/>
            <person name="Richardson P."/>
            <person name="Fields M.W."/>
        </authorList>
    </citation>
    <scope>NUCLEOTIDE SEQUENCE [LARGE SCALE GENOMIC DNA]</scope>
    <source>
        <strain evidence="3">QYMF</strain>
    </source>
</reference>
<name>A6TV44_ALKMQ</name>
<sequence length="628" mass="71805">MLKKLRLDQTKIYELTIATYEISTMLVDFVRGRKHYLSIGAEQGDVDTWDDLIIEKEKDLLVHIQVKRQKTNFSNDNCIRDKITKQERKGQPKDLSSIDKSMKSLAEWIKNNNNDLNKKEFHIELPNLEVQLKKGLIVGQFKDLIEQHYKPNITTTQGLSNLASKDSSVKNCYNWLNSWCDFEDWDHILNLLSIIKIKDSGLETDIKLKTEDKLKDIFISDKVKEVRERILSYIHINTTFTGAVSPRCLLFELKSYLQPNISLWTQFEKQDSKWCVSGTNDIELNTEIERPNFVIPKLWNGTLLQNLKINAELSDRCGVSDSLLRLAIHQTGNSNTHCVNSAVIRSRINDKIGGTLGLEINDVQTLSIVENNENFRCEEIKQLSSRAENRNYSDNMEKTMHLETWNKVSINIEELISGMYNIHSTTLQDQLEARWEIWKKKLNNDAQGIGELLKSIVHPRAEGESINGMLRVGMRTAQLLAESLFNLLIISIALDPENNGDWKKINDKLAPVAVGLRYWSGEAGKQRKVKAIDEDGNIIIGKETANALIFSKVTSPPNEMWNDLISYSKDQVQNSIADGKTPDLIITNCVEFRKLINKGDIEAVRNYVKSQLRDSESINLTNIKEITG</sequence>
<dbReference type="HOGENOM" id="CLU_397870_0_0_9"/>
<evidence type="ECO:0000259" key="1">
    <source>
        <dbReference type="Pfam" id="PF20278"/>
    </source>
</evidence>
<dbReference type="InterPro" id="IPR046918">
    <property type="entry name" value="ABC-3C_CTD2"/>
</dbReference>
<organism evidence="2 3">
    <name type="scientific">Alkaliphilus metalliredigens (strain QYMF)</name>
    <dbReference type="NCBI Taxonomy" id="293826"/>
    <lineage>
        <taxon>Bacteria</taxon>
        <taxon>Bacillati</taxon>
        <taxon>Bacillota</taxon>
        <taxon>Clostridia</taxon>
        <taxon>Peptostreptococcales</taxon>
        <taxon>Natronincolaceae</taxon>
        <taxon>Alkaliphilus</taxon>
    </lineage>
</organism>
<protein>
    <recommendedName>
        <fullName evidence="1">ABC-three component systems C-terminal domain-containing protein</fullName>
    </recommendedName>
</protein>
<dbReference type="eggNOG" id="ENOG5033PCZ">
    <property type="taxonomic scope" value="Bacteria"/>
</dbReference>
<dbReference type="KEGG" id="amt:Amet_3977"/>
<evidence type="ECO:0000313" key="3">
    <source>
        <dbReference type="Proteomes" id="UP000001572"/>
    </source>
</evidence>
<dbReference type="STRING" id="293826.Amet_3977"/>
<dbReference type="EMBL" id="CP000724">
    <property type="protein sequence ID" value="ABR50062.1"/>
    <property type="molecule type" value="Genomic_DNA"/>
</dbReference>
<gene>
    <name evidence="2" type="ordered locus">Amet_3977</name>
</gene>
<dbReference type="Pfam" id="PF20278">
    <property type="entry name" value="CTD2"/>
    <property type="match status" value="1"/>
</dbReference>
<feature type="domain" description="ABC-three component systems C-terminal" evidence="1">
    <location>
        <begin position="278"/>
        <end position="609"/>
    </location>
</feature>